<dbReference type="SUPFAM" id="SSF55785">
    <property type="entry name" value="PYP-like sensor domain (PAS domain)"/>
    <property type="match status" value="1"/>
</dbReference>
<dbReference type="InterPro" id="IPR005467">
    <property type="entry name" value="His_kinase_dom"/>
</dbReference>
<evidence type="ECO:0000256" key="3">
    <source>
        <dbReference type="ARBA" id="ARBA00022553"/>
    </source>
</evidence>
<evidence type="ECO:0000259" key="8">
    <source>
        <dbReference type="PROSITE" id="PS50109"/>
    </source>
</evidence>
<dbReference type="PROSITE" id="PS50109">
    <property type="entry name" value="HIS_KIN"/>
    <property type="match status" value="1"/>
</dbReference>
<dbReference type="PANTHER" id="PTHR41523">
    <property type="entry name" value="TWO-COMPONENT SYSTEM SENSOR PROTEIN"/>
    <property type="match status" value="1"/>
</dbReference>
<evidence type="ECO:0000256" key="5">
    <source>
        <dbReference type="ARBA" id="ARBA00022741"/>
    </source>
</evidence>
<dbReference type="InterPro" id="IPR000014">
    <property type="entry name" value="PAS"/>
</dbReference>
<dbReference type="Pfam" id="PF02518">
    <property type="entry name" value="HATPase_c"/>
    <property type="match status" value="1"/>
</dbReference>
<dbReference type="SUPFAM" id="SSF55874">
    <property type="entry name" value="ATPase domain of HSP90 chaperone/DNA topoisomerase II/histidine kinase"/>
    <property type="match status" value="1"/>
</dbReference>
<dbReference type="Gene3D" id="3.30.565.10">
    <property type="entry name" value="Histidine kinase-like ATPase, C-terminal domain"/>
    <property type="match status" value="1"/>
</dbReference>
<name>A0A2W5KE08_ANCNO</name>
<evidence type="ECO:0000313" key="10">
    <source>
        <dbReference type="EMBL" id="PZQ15111.1"/>
    </source>
</evidence>
<evidence type="ECO:0000259" key="9">
    <source>
        <dbReference type="PROSITE" id="PS50112"/>
    </source>
</evidence>
<protein>
    <recommendedName>
        <fullName evidence="2">histidine kinase</fullName>
        <ecNumber evidence="2">2.7.13.3</ecNumber>
    </recommendedName>
</protein>
<dbReference type="PROSITE" id="PS50112">
    <property type="entry name" value="PAS"/>
    <property type="match status" value="1"/>
</dbReference>
<dbReference type="InterPro" id="IPR035965">
    <property type="entry name" value="PAS-like_dom_sf"/>
</dbReference>
<dbReference type="InterPro" id="IPR011495">
    <property type="entry name" value="Sig_transdc_His_kin_sub2_dim/P"/>
</dbReference>
<keyword evidence="5" id="KW-0547">Nucleotide-binding</keyword>
<dbReference type="SMART" id="SM00387">
    <property type="entry name" value="HATPase_c"/>
    <property type="match status" value="1"/>
</dbReference>
<dbReference type="PANTHER" id="PTHR41523:SF8">
    <property type="entry name" value="ETHYLENE RESPONSE SENSOR PROTEIN"/>
    <property type="match status" value="1"/>
</dbReference>
<keyword evidence="7" id="KW-0067">ATP-binding</keyword>
<dbReference type="GO" id="GO:0004673">
    <property type="term" value="F:protein histidine kinase activity"/>
    <property type="evidence" value="ECO:0007669"/>
    <property type="project" value="UniProtKB-EC"/>
</dbReference>
<accession>A0A2W5KE08</accession>
<evidence type="ECO:0000256" key="7">
    <source>
        <dbReference type="ARBA" id="ARBA00022840"/>
    </source>
</evidence>
<keyword evidence="3" id="KW-0597">Phosphoprotein</keyword>
<evidence type="ECO:0000256" key="6">
    <source>
        <dbReference type="ARBA" id="ARBA00022777"/>
    </source>
</evidence>
<comment type="caution">
    <text evidence="10">The sequence shown here is derived from an EMBL/GenBank/DDBJ whole genome shotgun (WGS) entry which is preliminary data.</text>
</comment>
<dbReference type="EMBL" id="QFPN01000005">
    <property type="protein sequence ID" value="PZQ15111.1"/>
    <property type="molecule type" value="Genomic_DNA"/>
</dbReference>
<proteinExistence type="predicted"/>
<dbReference type="Gene3D" id="3.30.450.20">
    <property type="entry name" value="PAS domain"/>
    <property type="match status" value="1"/>
</dbReference>
<evidence type="ECO:0000256" key="4">
    <source>
        <dbReference type="ARBA" id="ARBA00022679"/>
    </source>
</evidence>
<dbReference type="GO" id="GO:0005524">
    <property type="term" value="F:ATP binding"/>
    <property type="evidence" value="ECO:0007669"/>
    <property type="project" value="UniProtKB-KW"/>
</dbReference>
<feature type="domain" description="Histidine kinase" evidence="8">
    <location>
        <begin position="148"/>
        <end position="340"/>
    </location>
</feature>
<keyword evidence="6 10" id="KW-0418">Kinase</keyword>
<dbReference type="Pfam" id="PF13188">
    <property type="entry name" value="PAS_8"/>
    <property type="match status" value="1"/>
</dbReference>
<evidence type="ECO:0000313" key="11">
    <source>
        <dbReference type="Proteomes" id="UP000249577"/>
    </source>
</evidence>
<dbReference type="Proteomes" id="UP000249577">
    <property type="component" value="Unassembled WGS sequence"/>
</dbReference>
<reference evidence="10 11" key="1">
    <citation type="submission" date="2017-08" db="EMBL/GenBank/DDBJ databases">
        <title>Infants hospitalized years apart are colonized by the same room-sourced microbial strains.</title>
        <authorList>
            <person name="Brooks B."/>
            <person name="Olm M.R."/>
            <person name="Firek B.A."/>
            <person name="Baker R."/>
            <person name="Thomas B.C."/>
            <person name="Morowitz M.J."/>
            <person name="Banfield J.F."/>
        </authorList>
    </citation>
    <scope>NUCLEOTIDE SEQUENCE [LARGE SCALE GENOMIC DNA]</scope>
    <source>
        <strain evidence="10">S2_005_003_R2_43</strain>
    </source>
</reference>
<keyword evidence="4" id="KW-0808">Transferase</keyword>
<comment type="catalytic activity">
    <reaction evidence="1">
        <text>ATP + protein L-histidine = ADP + protein N-phospho-L-histidine.</text>
        <dbReference type="EC" id="2.7.13.3"/>
    </reaction>
</comment>
<dbReference type="AlphaFoldDB" id="A0A2W5KE08"/>
<organism evidence="10 11">
    <name type="scientific">Ancylobacter novellus</name>
    <name type="common">Thiobacillus novellus</name>
    <dbReference type="NCBI Taxonomy" id="921"/>
    <lineage>
        <taxon>Bacteria</taxon>
        <taxon>Pseudomonadati</taxon>
        <taxon>Pseudomonadota</taxon>
        <taxon>Alphaproteobacteria</taxon>
        <taxon>Hyphomicrobiales</taxon>
        <taxon>Xanthobacteraceae</taxon>
        <taxon>Ancylobacter</taxon>
    </lineage>
</organism>
<dbReference type="InterPro" id="IPR003594">
    <property type="entry name" value="HATPase_dom"/>
</dbReference>
<dbReference type="Pfam" id="PF07568">
    <property type="entry name" value="HisKA_2"/>
    <property type="match status" value="1"/>
</dbReference>
<feature type="domain" description="PAS" evidence="9">
    <location>
        <begin position="15"/>
        <end position="62"/>
    </location>
</feature>
<evidence type="ECO:0000256" key="2">
    <source>
        <dbReference type="ARBA" id="ARBA00012438"/>
    </source>
</evidence>
<gene>
    <name evidence="10" type="ORF">DI565_11345</name>
</gene>
<evidence type="ECO:0000256" key="1">
    <source>
        <dbReference type="ARBA" id="ARBA00000085"/>
    </source>
</evidence>
<dbReference type="EC" id="2.7.13.3" evidence="2"/>
<sequence length="340" mass="36872">MDKLLATPELAQALESDQFKQFLDHLPIAILVGEIARSGERVVYANHEAVELIGLEEDAIVGASWDELDQRWSSRGDGPGLARSVLESRGVIGAFEHDDGATRIAVEANAAVIEDDDGREHFRLVALVELPGEDIEAKLREKDLLLNEIQHRVKNNLQMITALIRMEARKAGVAGIEDERFASLAGRVETLGLLYQQLSVGEGDVDLGSYLSQIASAVMKAQAVEGIRLNHRLDVIPASINIAMPLGLLVNELVTNALKHAFPDREDGEVTLCCVREKDGSCLVSVSDDGVGMPEDVSWPKPGKMGFLIARSLEANARAKIEASSAKGKGVSTLVRFRLP</sequence>
<dbReference type="InterPro" id="IPR036890">
    <property type="entry name" value="HATPase_C_sf"/>
</dbReference>